<dbReference type="GO" id="GO:0005615">
    <property type="term" value="C:extracellular space"/>
    <property type="evidence" value="ECO:0007669"/>
    <property type="project" value="TreeGrafter"/>
</dbReference>
<keyword evidence="1" id="KW-0472">Membrane</keyword>
<feature type="transmembrane region" description="Helical" evidence="1">
    <location>
        <begin position="6"/>
        <end position="26"/>
    </location>
</feature>
<dbReference type="STRING" id="6248.A0A0K0DTN9"/>
<dbReference type="CDD" id="cd16021">
    <property type="entry name" value="ALP_like"/>
    <property type="match status" value="1"/>
</dbReference>
<dbReference type="AlphaFoldDB" id="A0A0K0DTN9"/>
<dbReference type="PANTHER" id="PTHR10974:SF75">
    <property type="entry name" value="SULFATASE DOMAIN-CONTAINING PROTEIN"/>
    <property type="match status" value="1"/>
</dbReference>
<keyword evidence="1" id="KW-1133">Transmembrane helix</keyword>
<dbReference type="Gene3D" id="3.40.720.10">
    <property type="entry name" value="Alkaline Phosphatase, subunit A"/>
    <property type="match status" value="1"/>
</dbReference>
<evidence type="ECO:0000313" key="2">
    <source>
        <dbReference type="Proteomes" id="UP000035681"/>
    </source>
</evidence>
<organism evidence="3">
    <name type="scientific">Strongyloides stercoralis</name>
    <name type="common">Threadworm</name>
    <dbReference type="NCBI Taxonomy" id="6248"/>
    <lineage>
        <taxon>Eukaryota</taxon>
        <taxon>Metazoa</taxon>
        <taxon>Ecdysozoa</taxon>
        <taxon>Nematoda</taxon>
        <taxon>Chromadorea</taxon>
        <taxon>Rhabditida</taxon>
        <taxon>Tylenchina</taxon>
        <taxon>Panagrolaimomorpha</taxon>
        <taxon>Strongyloidoidea</taxon>
        <taxon>Strongyloididae</taxon>
        <taxon>Strongyloides</taxon>
    </lineage>
</organism>
<accession>A0A0K0DTN9</accession>
<dbReference type="InterPro" id="IPR004245">
    <property type="entry name" value="DUF229"/>
</dbReference>
<protein>
    <submittedName>
        <fullName evidence="4">Sulfatase N-terminal domain-containing protein</fullName>
    </submittedName>
</protein>
<dbReference type="InterPro" id="IPR017850">
    <property type="entry name" value="Alkaline_phosphatase_core_sf"/>
</dbReference>
<keyword evidence="2" id="KW-1185">Reference proteome</keyword>
<sequence length="680" mass="80337">MYYQLINSHIISSIAFITILLISYSFPNSTFLLDKNDNLSLLNLENRFKHSIISLKKLEKPNTCKFKNFTLWPDFPELKNPYKPEKCKVNFTNNYVTFSDGTLNYKEKNNSTKCQYQCNFAKNDYELTTGDWLDIDNAKPHCDVFEVLCTNLSDNKTIFQDIYLHVSDHKNIPYEPLTFLEDSYRNNTLDHRYNVHLIIIDSISYNNALRGLPKTLQYLQEEYNGTLFKYLNKVALNSLPNANAFLLNIRVPKLVDIINLRPTKNSDYWGTGENYCNSVLDNKPFIVKYYRELNFTTMNGEEAAVTAFNWPNCRGFTKPITHHTTRPYELRLHNKHFKKNGIFLKNFKKKCFKDYDYQMKYLSQFIKKYKNDKHFTYTWLTNIAHDDLTGFFHLDEYFKNFFIKNKKYLDNGFLIFMADHGFRIGSFRNTKQGEYEDANPFLLIAPPKNLQNKDSEIIKNLKDNSNKHISHFDIYATMLDIATEGTRTDFKNMKNFNFTKIVKNNKIKGYSLLREINNKRDCYNMEITSEYCLCQLEFKKFNETIFKKHRKRDDEAVSVDFSATPKFLTKQFVHELNNQLVKGKLLDKCELMYEKENGISELEYALNKSNKLIFKMKLEVSPKGIFEGIFDEDGNLISDDLNRVDRYGPFAEVCVPRHSYRKYCFCKSLLKKNKKSDFKL</sequence>
<dbReference type="WBParaSite" id="TCONS_00014989.p1">
    <property type="protein sequence ID" value="TCONS_00014989.p1"/>
    <property type="gene ID" value="XLOC_010201"/>
</dbReference>
<reference evidence="3" key="1">
    <citation type="submission" date="2015-08" db="UniProtKB">
        <authorList>
            <consortium name="WormBaseParasite"/>
        </authorList>
    </citation>
    <scope>IDENTIFICATION</scope>
</reference>
<dbReference type="Pfam" id="PF02995">
    <property type="entry name" value="DUF229"/>
    <property type="match status" value="1"/>
</dbReference>
<keyword evidence="1" id="KW-0812">Transmembrane</keyword>
<dbReference type="Proteomes" id="UP000035681">
    <property type="component" value="Unplaced"/>
</dbReference>
<dbReference type="WBParaSite" id="SSTP_0000060200.1">
    <property type="protein sequence ID" value="SSTP_0000060200.1"/>
    <property type="gene ID" value="SSTP_0000060200"/>
</dbReference>
<evidence type="ECO:0000313" key="4">
    <source>
        <dbReference type="WBParaSite" id="TCONS_00014989.p1"/>
    </source>
</evidence>
<evidence type="ECO:0000256" key="1">
    <source>
        <dbReference type="SAM" id="Phobius"/>
    </source>
</evidence>
<name>A0A0K0DTN9_STRER</name>
<dbReference type="SUPFAM" id="SSF53649">
    <property type="entry name" value="Alkaline phosphatase-like"/>
    <property type="match status" value="1"/>
</dbReference>
<proteinExistence type="predicted"/>
<evidence type="ECO:0000313" key="3">
    <source>
        <dbReference type="WBParaSite" id="SSTP_0000060200.1"/>
    </source>
</evidence>
<dbReference type="PANTHER" id="PTHR10974">
    <property type="entry name" value="FI08016P-RELATED"/>
    <property type="match status" value="1"/>
</dbReference>